<dbReference type="EMBL" id="CP019980">
    <property type="protein sequence ID" value="AVK96695.1"/>
    <property type="molecule type" value="Genomic_DNA"/>
</dbReference>
<gene>
    <name evidence="1" type="ORF">LS41612_10665</name>
</gene>
<reference evidence="1 2" key="1">
    <citation type="submission" date="2017-03" db="EMBL/GenBank/DDBJ databases">
        <title>The whole genome sequencing and assembly of Lysinibacillus sphaericus DSM 28T strain.</title>
        <authorList>
            <person name="Lee Y.-J."/>
            <person name="Yi H."/>
            <person name="Bahn Y.-S."/>
            <person name="Kim J.F."/>
            <person name="Lee D.-W."/>
        </authorList>
    </citation>
    <scope>NUCLEOTIDE SEQUENCE [LARGE SCALE GENOMIC DNA]</scope>
    <source>
        <strain evidence="1 2">DSM 28</strain>
    </source>
</reference>
<accession>A0A2S0JZY2</accession>
<evidence type="ECO:0000313" key="2">
    <source>
        <dbReference type="Proteomes" id="UP000238825"/>
    </source>
</evidence>
<sequence>MSQIIRSLKQKQFKRKRLLNSNVPHKVLLPAWIFQQAKDNDQIKRLVLQYMIRYPNYRIIKIKGSFAVCERLEGFL</sequence>
<name>A0A2S0JZY2_LYSSH</name>
<proteinExistence type="predicted"/>
<dbReference type="Proteomes" id="UP000238825">
    <property type="component" value="Chromosome"/>
</dbReference>
<evidence type="ECO:0000313" key="1">
    <source>
        <dbReference type="EMBL" id="AVK96695.1"/>
    </source>
</evidence>
<organism evidence="1 2">
    <name type="scientific">Lysinibacillus sphaericus</name>
    <name type="common">Bacillus sphaericus</name>
    <dbReference type="NCBI Taxonomy" id="1421"/>
    <lineage>
        <taxon>Bacteria</taxon>
        <taxon>Bacillati</taxon>
        <taxon>Bacillota</taxon>
        <taxon>Bacilli</taxon>
        <taxon>Bacillales</taxon>
        <taxon>Bacillaceae</taxon>
        <taxon>Lysinibacillus</taxon>
    </lineage>
</organism>
<protein>
    <submittedName>
        <fullName evidence="1">Uncharacterized protein</fullName>
    </submittedName>
</protein>
<dbReference type="AlphaFoldDB" id="A0A2S0JZY2"/>